<sequence>MRKIIVPIMITLLFLTGCPNPPSPEQLKPPQATVRVDNKQITTRQGSFCWSEGGAGVCQDAIPPDEIAKKLKPTTVKPKSRLTIQFHRPPKKGSLGVNLWKDHKPQTVQVVNNVIGLPDRPGVYVYDFFAEWEQGSASYVFVVEVK</sequence>
<reference evidence="1 2" key="2">
    <citation type="submission" date="2018-06" db="EMBL/GenBank/DDBJ databases">
        <authorList>
            <person name="Zhirakovskaya E."/>
        </authorList>
    </citation>
    <scope>NUCLEOTIDE SEQUENCE [LARGE SCALE GENOMIC DNA]</scope>
    <source>
        <strain evidence="1 2">FBKL4.011</strain>
    </source>
</reference>
<gene>
    <name evidence="1" type="ORF">DL897_17610</name>
</gene>
<dbReference type="Proteomes" id="UP000251213">
    <property type="component" value="Unassembled WGS sequence"/>
</dbReference>
<organism evidence="1 2">
    <name type="scientific">Thermoflavimicrobium daqui</name>
    <dbReference type="NCBI Taxonomy" id="2137476"/>
    <lineage>
        <taxon>Bacteria</taxon>
        <taxon>Bacillati</taxon>
        <taxon>Bacillota</taxon>
        <taxon>Bacilli</taxon>
        <taxon>Bacillales</taxon>
        <taxon>Thermoactinomycetaceae</taxon>
        <taxon>Thermoflavimicrobium</taxon>
    </lineage>
</organism>
<dbReference type="PROSITE" id="PS51257">
    <property type="entry name" value="PROKAR_LIPOPROTEIN"/>
    <property type="match status" value="1"/>
</dbReference>
<name>A0A364K0I5_9BACL</name>
<comment type="caution">
    <text evidence="1">The sequence shown here is derived from an EMBL/GenBank/DDBJ whole genome shotgun (WGS) entry which is preliminary data.</text>
</comment>
<dbReference type="EMBL" id="QJKK01000023">
    <property type="protein sequence ID" value="RAL20850.1"/>
    <property type="molecule type" value="Genomic_DNA"/>
</dbReference>
<dbReference type="AlphaFoldDB" id="A0A364K0I5"/>
<evidence type="ECO:0000313" key="1">
    <source>
        <dbReference type="EMBL" id="RAL20850.1"/>
    </source>
</evidence>
<dbReference type="RefSeq" id="WP_113660423.1">
    <property type="nucleotide sequence ID" value="NZ_KZ845685.1"/>
</dbReference>
<dbReference type="OrthoDB" id="1797983at2"/>
<proteinExistence type="predicted"/>
<reference evidence="1 2" key="1">
    <citation type="submission" date="2018-06" db="EMBL/GenBank/DDBJ databases">
        <title>Thermoflavimicrobium daqus sp. nov., a thermophilic microbe isolated from Moutai-flavour Daqu.</title>
        <authorList>
            <person name="Wang X."/>
            <person name="Zhou H."/>
        </authorList>
    </citation>
    <scope>NUCLEOTIDE SEQUENCE [LARGE SCALE GENOMIC DNA]</scope>
    <source>
        <strain evidence="1 2">FBKL4.011</strain>
    </source>
</reference>
<evidence type="ECO:0008006" key="3">
    <source>
        <dbReference type="Google" id="ProtNLM"/>
    </source>
</evidence>
<keyword evidence="2" id="KW-1185">Reference proteome</keyword>
<protein>
    <recommendedName>
        <fullName evidence="3">Lipoprotein</fullName>
    </recommendedName>
</protein>
<evidence type="ECO:0000313" key="2">
    <source>
        <dbReference type="Proteomes" id="UP000251213"/>
    </source>
</evidence>
<accession>A0A364K0I5</accession>